<dbReference type="EnsemblMetazoa" id="BGLB029231-RA">
    <property type="protein sequence ID" value="BGLB029231-PA"/>
    <property type="gene ID" value="BGLB029231"/>
</dbReference>
<dbReference type="Proteomes" id="UP000076420">
    <property type="component" value="Unassembled WGS sequence"/>
</dbReference>
<accession>A0A2C9LBY5</accession>
<dbReference type="OrthoDB" id="8583677at2759"/>
<sequence length="191" mass="22027">MVIESILGIKYLMISRIVLLTLRMNKIIAVCMSATLFVVSLSFHQTVRLSDNNKCRIFPSSHGGSRANYSFPNVDWFSEQYQNRSDLRGTFFEVDNVQSYHNFLTKINTIKKKGKKLSSSNSLNGTQPFEIFMKNVNQNYLYHPDDLIIWKVLRDLRTRPITKVEMNPGSSHLVLRMSLDNGGMAIFKVQR</sequence>
<dbReference type="AlphaFoldDB" id="A0A2C9LBY5"/>
<name>A0A2C9LBY5_BIOGL</name>
<dbReference type="VEuPathDB" id="VectorBase:BGLAX_030594"/>
<protein>
    <submittedName>
        <fullName evidence="1">Uncharacterized protein</fullName>
    </submittedName>
</protein>
<dbReference type="KEGG" id="bgt:106058072"/>
<evidence type="ECO:0000313" key="1">
    <source>
        <dbReference type="EnsemblMetazoa" id="BGLB029231-PA"/>
    </source>
</evidence>
<gene>
    <name evidence="1" type="primary">106058072</name>
</gene>
<organism evidence="1 2">
    <name type="scientific">Biomphalaria glabrata</name>
    <name type="common">Bloodfluke planorb</name>
    <name type="synonym">Freshwater snail</name>
    <dbReference type="NCBI Taxonomy" id="6526"/>
    <lineage>
        <taxon>Eukaryota</taxon>
        <taxon>Metazoa</taxon>
        <taxon>Spiralia</taxon>
        <taxon>Lophotrochozoa</taxon>
        <taxon>Mollusca</taxon>
        <taxon>Gastropoda</taxon>
        <taxon>Heterobranchia</taxon>
        <taxon>Euthyneura</taxon>
        <taxon>Panpulmonata</taxon>
        <taxon>Hygrophila</taxon>
        <taxon>Lymnaeoidea</taxon>
        <taxon>Planorbidae</taxon>
        <taxon>Biomphalaria</taxon>
    </lineage>
</organism>
<reference evidence="1" key="1">
    <citation type="submission" date="2020-05" db="UniProtKB">
        <authorList>
            <consortium name="EnsemblMetazoa"/>
        </authorList>
    </citation>
    <scope>IDENTIFICATION</scope>
    <source>
        <strain evidence="1">BB02</strain>
    </source>
</reference>
<evidence type="ECO:0000313" key="2">
    <source>
        <dbReference type="Proteomes" id="UP000076420"/>
    </source>
</evidence>
<proteinExistence type="predicted"/>
<dbReference type="VEuPathDB" id="VectorBase:BGLB029231"/>